<dbReference type="EMBL" id="BMDD01000004">
    <property type="protein sequence ID" value="GGH83485.1"/>
    <property type="molecule type" value="Genomic_DNA"/>
</dbReference>
<evidence type="ECO:0000313" key="2">
    <source>
        <dbReference type="Proteomes" id="UP000605427"/>
    </source>
</evidence>
<gene>
    <name evidence="1" type="ORF">GCM10007362_36400</name>
</gene>
<sequence>MNAIMRMVIQTDYDKAQNSINAGSFQVSAVYVYDEDEHEIELTNRVDRNKFYRSVRDVATDLGLHPDSLDIEEEYLEK</sequence>
<reference evidence="2" key="1">
    <citation type="journal article" date="2019" name="Int. J. Syst. Evol. Microbiol.">
        <title>The Global Catalogue of Microorganisms (GCM) 10K type strain sequencing project: providing services to taxonomists for standard genome sequencing and annotation.</title>
        <authorList>
            <consortium name="The Broad Institute Genomics Platform"/>
            <consortium name="The Broad Institute Genome Sequencing Center for Infectious Disease"/>
            <person name="Wu L."/>
            <person name="Ma J."/>
        </authorList>
    </citation>
    <scope>NUCLEOTIDE SEQUENCE [LARGE SCALE GENOMIC DNA]</scope>
    <source>
        <strain evidence="2">CCM 8702</strain>
    </source>
</reference>
<organism evidence="1 2">
    <name type="scientific">Saccharibacillus endophyticus</name>
    <dbReference type="NCBI Taxonomy" id="2060666"/>
    <lineage>
        <taxon>Bacteria</taxon>
        <taxon>Bacillati</taxon>
        <taxon>Bacillota</taxon>
        <taxon>Bacilli</taxon>
        <taxon>Bacillales</taxon>
        <taxon>Paenibacillaceae</taxon>
        <taxon>Saccharibacillus</taxon>
    </lineage>
</organism>
<proteinExistence type="predicted"/>
<accession>A0ABQ2A353</accession>
<protein>
    <recommendedName>
        <fullName evidence="3">Phage protein</fullName>
    </recommendedName>
</protein>
<dbReference type="RefSeq" id="WP_172246083.1">
    <property type="nucleotide sequence ID" value="NZ_BMDD01000004.1"/>
</dbReference>
<keyword evidence="2" id="KW-1185">Reference proteome</keyword>
<evidence type="ECO:0008006" key="3">
    <source>
        <dbReference type="Google" id="ProtNLM"/>
    </source>
</evidence>
<dbReference type="Proteomes" id="UP000605427">
    <property type="component" value="Unassembled WGS sequence"/>
</dbReference>
<evidence type="ECO:0000313" key="1">
    <source>
        <dbReference type="EMBL" id="GGH83485.1"/>
    </source>
</evidence>
<name>A0ABQ2A353_9BACL</name>
<comment type="caution">
    <text evidence="1">The sequence shown here is derived from an EMBL/GenBank/DDBJ whole genome shotgun (WGS) entry which is preliminary data.</text>
</comment>